<dbReference type="SUPFAM" id="SSF110296">
    <property type="entry name" value="Oligoxyloglucan reducing end-specific cellobiohydrolase"/>
    <property type="match status" value="1"/>
</dbReference>
<dbReference type="GO" id="GO:0009523">
    <property type="term" value="C:photosystem II"/>
    <property type="evidence" value="ECO:0007669"/>
    <property type="project" value="UniProtKB-KW"/>
</dbReference>
<evidence type="ECO:0000313" key="5">
    <source>
        <dbReference type="Proteomes" id="UP000631114"/>
    </source>
</evidence>
<evidence type="ECO:0000259" key="3">
    <source>
        <dbReference type="Pfam" id="PF14870"/>
    </source>
</evidence>
<name>A0A835MHL4_9MAGN</name>
<sequence length="416" mass="45651">MAILQLTNSNPTILLKPPSLDHSFFINKTTTNFSYRNSQPRFITRACLKQEPAAAAPSSSLSRRSLITETLALTLLIGYQQPARSEDTPSLADWERVYLPIDPGVVLLDIAFVPEDVNHGFLLGTRQTLLETKDGGNTWVPRSIPSAEDEDFNYRFNSISFKGKEGWIVGKPSILLYTSDGGESWERIPLSAQLPGDIVYIKATEEKSAEMVTDEGAIYVTSNRGYNWRAAVQETVSATLNRTVSSGISGASYYTGTFNTVNRSPDGSYVAVSSRGNFYLTWEPGQPYWQPHNRAVARRIQNMGWRADGGLWLLARGGGLYLSKGTGASNLISEDFEEVPVQSRGFGILDVGYRSKDEAWAAGGSGILLRTTNGGKTWSRDKAADDIAANLYSVKFINDSKGFVLGNDGVLLRYLG</sequence>
<evidence type="ECO:0000256" key="2">
    <source>
        <dbReference type="ARBA" id="ARBA00023276"/>
    </source>
</evidence>
<dbReference type="Proteomes" id="UP000631114">
    <property type="component" value="Unassembled WGS sequence"/>
</dbReference>
<protein>
    <recommendedName>
        <fullName evidence="3">Photosynthesis system II assembly factor Ycf48/Hcf136-like domain-containing protein</fullName>
    </recommendedName>
</protein>
<evidence type="ECO:0000313" key="4">
    <source>
        <dbReference type="EMBL" id="KAF9624041.1"/>
    </source>
</evidence>
<dbReference type="AlphaFoldDB" id="A0A835MHL4"/>
<keyword evidence="2" id="KW-0604">Photosystem II</keyword>
<proteinExistence type="predicted"/>
<dbReference type="EMBL" id="JADFTS010000001">
    <property type="protein sequence ID" value="KAF9624041.1"/>
    <property type="molecule type" value="Genomic_DNA"/>
</dbReference>
<evidence type="ECO:0000256" key="1">
    <source>
        <dbReference type="ARBA" id="ARBA00022531"/>
    </source>
</evidence>
<keyword evidence="5" id="KW-1185">Reference proteome</keyword>
<dbReference type="NCBIfam" id="NF010237">
    <property type="entry name" value="PRK13684.1"/>
    <property type="match status" value="1"/>
</dbReference>
<dbReference type="InterPro" id="IPR015943">
    <property type="entry name" value="WD40/YVTN_repeat-like_dom_sf"/>
</dbReference>
<gene>
    <name evidence="4" type="ORF">IFM89_007739</name>
</gene>
<dbReference type="GO" id="GO:0015979">
    <property type="term" value="P:photosynthesis"/>
    <property type="evidence" value="ECO:0007669"/>
    <property type="project" value="UniProtKB-KW"/>
</dbReference>
<dbReference type="Pfam" id="PF14870">
    <property type="entry name" value="PSII_BNR"/>
    <property type="match status" value="1"/>
</dbReference>
<comment type="caution">
    <text evidence="4">The sequence shown here is derived from an EMBL/GenBank/DDBJ whole genome shotgun (WGS) entry which is preliminary data.</text>
</comment>
<accession>A0A835MHL4</accession>
<dbReference type="PANTHER" id="PTHR47199:SF2">
    <property type="entry name" value="PHOTOSYSTEM II STABILITY_ASSEMBLY FACTOR HCF136, CHLOROPLASTIC"/>
    <property type="match status" value="1"/>
</dbReference>
<feature type="domain" description="Photosynthesis system II assembly factor Ycf48/Hcf136-like" evidence="3">
    <location>
        <begin position="91"/>
        <end position="414"/>
    </location>
</feature>
<dbReference type="Gene3D" id="2.130.10.10">
    <property type="entry name" value="YVTN repeat-like/Quinoprotein amine dehydrogenase"/>
    <property type="match status" value="1"/>
</dbReference>
<keyword evidence="1" id="KW-0602">Photosynthesis</keyword>
<dbReference type="OrthoDB" id="1878471at2759"/>
<dbReference type="PANTHER" id="PTHR47199">
    <property type="entry name" value="PHOTOSYSTEM II STABILITY/ASSEMBLY FACTOR HCF136, CHLOROPLASTIC"/>
    <property type="match status" value="1"/>
</dbReference>
<dbReference type="InterPro" id="IPR028203">
    <property type="entry name" value="PSII_CF48-like_dom"/>
</dbReference>
<organism evidence="4 5">
    <name type="scientific">Coptis chinensis</name>
    <dbReference type="NCBI Taxonomy" id="261450"/>
    <lineage>
        <taxon>Eukaryota</taxon>
        <taxon>Viridiplantae</taxon>
        <taxon>Streptophyta</taxon>
        <taxon>Embryophyta</taxon>
        <taxon>Tracheophyta</taxon>
        <taxon>Spermatophyta</taxon>
        <taxon>Magnoliopsida</taxon>
        <taxon>Ranunculales</taxon>
        <taxon>Ranunculaceae</taxon>
        <taxon>Coptidoideae</taxon>
        <taxon>Coptis</taxon>
    </lineage>
</organism>
<reference evidence="4 5" key="1">
    <citation type="submission" date="2020-10" db="EMBL/GenBank/DDBJ databases">
        <title>The Coptis chinensis genome and diversification of protoberbering-type alkaloids.</title>
        <authorList>
            <person name="Wang B."/>
            <person name="Shu S."/>
            <person name="Song C."/>
            <person name="Liu Y."/>
        </authorList>
    </citation>
    <scope>NUCLEOTIDE SEQUENCE [LARGE SCALE GENOMIC DNA]</scope>
    <source>
        <strain evidence="4">HL-2020</strain>
        <tissue evidence="4">Leaf</tissue>
    </source>
</reference>